<organism evidence="9 10">
    <name type="scientific">Eiseniibacteriota bacterium</name>
    <dbReference type="NCBI Taxonomy" id="2212470"/>
    <lineage>
        <taxon>Bacteria</taxon>
        <taxon>Candidatus Eiseniibacteriota</taxon>
    </lineage>
</organism>
<dbReference type="InterPro" id="IPR009056">
    <property type="entry name" value="Cyt_c-like_dom"/>
</dbReference>
<dbReference type="GO" id="GO:0046872">
    <property type="term" value="F:metal ion binding"/>
    <property type="evidence" value="ECO:0007669"/>
    <property type="project" value="UniProtKB-KW"/>
</dbReference>
<dbReference type="Gene3D" id="1.20.210.10">
    <property type="entry name" value="Cytochrome c oxidase-like, subunit I domain"/>
    <property type="match status" value="1"/>
</dbReference>
<dbReference type="EMBL" id="JAGQHR010000498">
    <property type="protein sequence ID" value="MCA9728864.1"/>
    <property type="molecule type" value="Genomic_DNA"/>
</dbReference>
<dbReference type="InterPro" id="IPR000883">
    <property type="entry name" value="Cyt_C_Oxase_1"/>
</dbReference>
<evidence type="ECO:0000256" key="2">
    <source>
        <dbReference type="ARBA" id="ARBA00022660"/>
    </source>
</evidence>
<keyword evidence="1 5" id="KW-0349">Heme</keyword>
<accession>A0A956RRP9</accession>
<keyword evidence="6" id="KW-1133">Transmembrane helix</keyword>
<dbReference type="InterPro" id="IPR003468">
    <property type="entry name" value="Cyt_c_oxidase_monohaem-su/FixO"/>
</dbReference>
<dbReference type="InterPro" id="IPR036909">
    <property type="entry name" value="Cyt_c-like_dom_sf"/>
</dbReference>
<feature type="transmembrane region" description="Helical" evidence="6">
    <location>
        <begin position="127"/>
        <end position="148"/>
    </location>
</feature>
<dbReference type="InterPro" id="IPR023616">
    <property type="entry name" value="Cyt_c_oxase-like_su1_dom"/>
</dbReference>
<dbReference type="AlphaFoldDB" id="A0A956RRP9"/>
<dbReference type="SUPFAM" id="SSF46626">
    <property type="entry name" value="Cytochrome c"/>
    <property type="match status" value="1"/>
</dbReference>
<dbReference type="NCBIfam" id="TIGR00781">
    <property type="entry name" value="ccoO"/>
    <property type="match status" value="1"/>
</dbReference>
<dbReference type="GO" id="GO:0004129">
    <property type="term" value="F:cytochrome-c oxidase activity"/>
    <property type="evidence" value="ECO:0007669"/>
    <property type="project" value="InterPro"/>
</dbReference>
<keyword evidence="2" id="KW-0249">Electron transport</keyword>
<evidence type="ECO:0000256" key="4">
    <source>
        <dbReference type="ARBA" id="ARBA00023004"/>
    </source>
</evidence>
<evidence type="ECO:0000256" key="3">
    <source>
        <dbReference type="ARBA" id="ARBA00022723"/>
    </source>
</evidence>
<evidence type="ECO:0000313" key="9">
    <source>
        <dbReference type="EMBL" id="MCA9728864.1"/>
    </source>
</evidence>
<feature type="transmembrane region" description="Helical" evidence="6">
    <location>
        <begin position="202"/>
        <end position="221"/>
    </location>
</feature>
<gene>
    <name evidence="9" type="primary">ccoO</name>
    <name evidence="9" type="ORF">KC729_14330</name>
</gene>
<dbReference type="PANTHER" id="PTHR10422">
    <property type="entry name" value="CYTOCHROME C OXIDASE SUBUNIT 1"/>
    <property type="match status" value="1"/>
</dbReference>
<keyword evidence="3 5" id="KW-0479">Metal-binding</keyword>
<dbReference type="Proteomes" id="UP000697710">
    <property type="component" value="Unassembled WGS sequence"/>
</dbReference>
<feature type="transmembrane region" description="Helical" evidence="6">
    <location>
        <begin position="40"/>
        <end position="59"/>
    </location>
</feature>
<keyword evidence="2" id="KW-0813">Transport</keyword>
<evidence type="ECO:0000313" key="10">
    <source>
        <dbReference type="Proteomes" id="UP000697710"/>
    </source>
</evidence>
<reference evidence="9" key="1">
    <citation type="submission" date="2020-04" db="EMBL/GenBank/DDBJ databases">
        <authorList>
            <person name="Zhang T."/>
        </authorList>
    </citation>
    <scope>NUCLEOTIDE SEQUENCE</scope>
    <source>
        <strain evidence="9">HKST-UBA01</strain>
    </source>
</reference>
<keyword evidence="6" id="KW-0812">Transmembrane</keyword>
<sequence>AGVTFYGMSTLEGPLLSIKTVSSLAHYTDWIIGHVHGGTLGWNGFMAAGMFYWLVPRLWKNKLYSTRLADAHFWIGLFGILLYMGAMWVSGVNQGLYWRALDADSFLKYPDFVEGLQTTRILWHMRLVGGIAYFSGFLLMGVNLLATIRSGSPATVRVMVPAPAPAPSIGSWGLIRGKPVILSLLVIGAAALYAISGPTTSPLALTLLATLTVAAILIAGAQKRIEGGWHHLLEGRPLAFTLLALFSILVGGIAELVPTIVIRNTVPATAAAADSMTVVPSALVSEPEWAQQPYSPLELEGRDIYIREGCYHCHSQMIRPFRHETLRYGEVSKAEEFRYDHPFLWGSKRTGPDLHRVGGKYPNLWHYQHLLDARNTSPGSNMPIYGWMKPRHVDLEQTRGKLIAMQKLGVPYTDDEIAQAVNVARSQGRLIADDLAKESVNIDPESEMVALIAYLQRLGRGPQPVEPTQALMEGGR</sequence>
<feature type="transmembrane region" description="Helical" evidence="6">
    <location>
        <begin position="242"/>
        <end position="262"/>
    </location>
</feature>
<evidence type="ECO:0000259" key="8">
    <source>
        <dbReference type="PROSITE" id="PS51007"/>
    </source>
</evidence>
<dbReference type="PANTHER" id="PTHR10422:SF29">
    <property type="entry name" value="CYTOCHROME C OXIDASE SUBUNIT 1 HOMOLOG, BACTEROID"/>
    <property type="match status" value="1"/>
</dbReference>
<evidence type="ECO:0000256" key="5">
    <source>
        <dbReference type="PROSITE-ProRule" id="PRU00433"/>
    </source>
</evidence>
<dbReference type="Pfam" id="PF00115">
    <property type="entry name" value="COX1"/>
    <property type="match status" value="1"/>
</dbReference>
<keyword evidence="4 5" id="KW-0408">Iron</keyword>
<dbReference type="NCBIfam" id="NF011055">
    <property type="entry name" value="PRK14487.1"/>
    <property type="match status" value="1"/>
</dbReference>
<feature type="domain" description="Cytochrome oxidase subunit I profile" evidence="7">
    <location>
        <begin position="1"/>
        <end position="167"/>
    </location>
</feature>
<feature type="non-terminal residue" evidence="9">
    <location>
        <position position="1"/>
    </location>
</feature>
<dbReference type="Gene3D" id="1.10.760.10">
    <property type="entry name" value="Cytochrome c-like domain"/>
    <property type="match status" value="1"/>
</dbReference>
<dbReference type="SUPFAM" id="SSF81442">
    <property type="entry name" value="Cytochrome c oxidase subunit I-like"/>
    <property type="match status" value="1"/>
</dbReference>
<dbReference type="GO" id="GO:0015990">
    <property type="term" value="P:electron transport coupled proton transport"/>
    <property type="evidence" value="ECO:0007669"/>
    <property type="project" value="TreeGrafter"/>
</dbReference>
<dbReference type="GO" id="GO:0016020">
    <property type="term" value="C:membrane"/>
    <property type="evidence" value="ECO:0007669"/>
    <property type="project" value="InterPro"/>
</dbReference>
<evidence type="ECO:0000259" key="7">
    <source>
        <dbReference type="PROSITE" id="PS50855"/>
    </source>
</evidence>
<dbReference type="InterPro" id="IPR036927">
    <property type="entry name" value="Cyt_c_oxase-like_su1_sf"/>
</dbReference>
<evidence type="ECO:0000256" key="6">
    <source>
        <dbReference type="SAM" id="Phobius"/>
    </source>
</evidence>
<protein>
    <submittedName>
        <fullName evidence="9">Cytochrome-c oxidase, cbb3-type subunit II</fullName>
    </submittedName>
</protein>
<evidence type="ECO:0000256" key="1">
    <source>
        <dbReference type="ARBA" id="ARBA00022617"/>
    </source>
</evidence>
<keyword evidence="6" id="KW-0472">Membrane</keyword>
<dbReference type="GO" id="GO:0020037">
    <property type="term" value="F:heme binding"/>
    <property type="evidence" value="ECO:0007669"/>
    <property type="project" value="InterPro"/>
</dbReference>
<keyword evidence="2" id="KW-0679">Respiratory chain</keyword>
<proteinExistence type="predicted"/>
<feature type="transmembrane region" description="Helical" evidence="6">
    <location>
        <begin position="71"/>
        <end position="89"/>
    </location>
</feature>
<comment type="caution">
    <text evidence="9">The sequence shown here is derived from an EMBL/GenBank/DDBJ whole genome shotgun (WGS) entry which is preliminary data.</text>
</comment>
<reference evidence="9" key="2">
    <citation type="journal article" date="2021" name="Microbiome">
        <title>Successional dynamics and alternative stable states in a saline activated sludge microbial community over 9 years.</title>
        <authorList>
            <person name="Wang Y."/>
            <person name="Ye J."/>
            <person name="Ju F."/>
            <person name="Liu L."/>
            <person name="Boyd J.A."/>
            <person name="Deng Y."/>
            <person name="Parks D.H."/>
            <person name="Jiang X."/>
            <person name="Yin X."/>
            <person name="Woodcroft B.J."/>
            <person name="Tyson G.W."/>
            <person name="Hugenholtz P."/>
            <person name="Polz M.F."/>
            <person name="Zhang T."/>
        </authorList>
    </citation>
    <scope>NUCLEOTIDE SEQUENCE</scope>
    <source>
        <strain evidence="9">HKST-UBA01</strain>
    </source>
</reference>
<dbReference type="PROSITE" id="PS50855">
    <property type="entry name" value="COX1"/>
    <property type="match status" value="1"/>
</dbReference>
<name>A0A956RRP9_UNCEI</name>
<dbReference type="PROSITE" id="PS51007">
    <property type="entry name" value="CYTC"/>
    <property type="match status" value="1"/>
</dbReference>
<dbReference type="GO" id="GO:0022904">
    <property type="term" value="P:respiratory electron transport chain"/>
    <property type="evidence" value="ECO:0007669"/>
    <property type="project" value="TreeGrafter"/>
</dbReference>
<dbReference type="GO" id="GO:0009060">
    <property type="term" value="P:aerobic respiration"/>
    <property type="evidence" value="ECO:0007669"/>
    <property type="project" value="InterPro"/>
</dbReference>
<dbReference type="Pfam" id="PF02433">
    <property type="entry name" value="FixO"/>
    <property type="match status" value="1"/>
</dbReference>
<feature type="domain" description="Cytochrome c" evidence="8">
    <location>
        <begin position="296"/>
        <end position="459"/>
    </location>
</feature>
<feature type="transmembrane region" description="Helical" evidence="6">
    <location>
        <begin position="179"/>
        <end position="196"/>
    </location>
</feature>